<dbReference type="EMBL" id="PSQE01000006">
    <property type="protein sequence ID" value="RHN52290.1"/>
    <property type="molecule type" value="Genomic_DNA"/>
</dbReference>
<dbReference type="Gramene" id="rna36949">
    <property type="protein sequence ID" value="RHN52290.1"/>
    <property type="gene ID" value="gene36949"/>
</dbReference>
<comment type="caution">
    <text evidence="1">The sequence shown here is derived from an EMBL/GenBank/DDBJ whole genome shotgun (WGS) entry which is preliminary data.</text>
</comment>
<evidence type="ECO:0000313" key="1">
    <source>
        <dbReference type="EMBL" id="RHN52290.1"/>
    </source>
</evidence>
<sequence>MLNRLCFRPSTSHTLFIEMEELPIVLVPMIFPVWLPPNFTSPPSFIVRVRNKAFSPVMCHEHPLSRYHDLCFSLALKHTCSFNQFRFRYL</sequence>
<reference evidence="2" key="1">
    <citation type="journal article" date="2018" name="Nat. Plants">
        <title>Whole-genome landscape of Medicago truncatula symbiotic genes.</title>
        <authorList>
            <person name="Pecrix Y."/>
            <person name="Staton S.E."/>
            <person name="Sallet E."/>
            <person name="Lelandais-Briere C."/>
            <person name="Moreau S."/>
            <person name="Carrere S."/>
            <person name="Blein T."/>
            <person name="Jardinaud M.F."/>
            <person name="Latrasse D."/>
            <person name="Zouine M."/>
            <person name="Zahm M."/>
            <person name="Kreplak J."/>
            <person name="Mayjonade B."/>
            <person name="Satge C."/>
            <person name="Perez M."/>
            <person name="Cauet S."/>
            <person name="Marande W."/>
            <person name="Chantry-Darmon C."/>
            <person name="Lopez-Roques C."/>
            <person name="Bouchez O."/>
            <person name="Berard A."/>
            <person name="Debelle F."/>
            <person name="Munos S."/>
            <person name="Bendahmane A."/>
            <person name="Berges H."/>
            <person name="Niebel A."/>
            <person name="Buitink J."/>
            <person name="Frugier F."/>
            <person name="Benhamed M."/>
            <person name="Crespi M."/>
            <person name="Gouzy J."/>
            <person name="Gamas P."/>
        </authorList>
    </citation>
    <scope>NUCLEOTIDE SEQUENCE [LARGE SCALE GENOMIC DNA]</scope>
    <source>
        <strain evidence="2">cv. Jemalong A17</strain>
    </source>
</reference>
<proteinExistence type="predicted"/>
<dbReference type="AlphaFoldDB" id="A0A396HG29"/>
<organism evidence="1 2">
    <name type="scientific">Medicago truncatula</name>
    <name type="common">Barrel medic</name>
    <name type="synonym">Medicago tribuloides</name>
    <dbReference type="NCBI Taxonomy" id="3880"/>
    <lineage>
        <taxon>Eukaryota</taxon>
        <taxon>Viridiplantae</taxon>
        <taxon>Streptophyta</taxon>
        <taxon>Embryophyta</taxon>
        <taxon>Tracheophyta</taxon>
        <taxon>Spermatophyta</taxon>
        <taxon>Magnoliopsida</taxon>
        <taxon>eudicotyledons</taxon>
        <taxon>Gunneridae</taxon>
        <taxon>Pentapetalae</taxon>
        <taxon>rosids</taxon>
        <taxon>fabids</taxon>
        <taxon>Fabales</taxon>
        <taxon>Fabaceae</taxon>
        <taxon>Papilionoideae</taxon>
        <taxon>50 kb inversion clade</taxon>
        <taxon>NPAAA clade</taxon>
        <taxon>Hologalegina</taxon>
        <taxon>IRL clade</taxon>
        <taxon>Trifolieae</taxon>
        <taxon>Medicago</taxon>
    </lineage>
</organism>
<protein>
    <submittedName>
        <fullName evidence="1">Uncharacterized protein</fullName>
    </submittedName>
</protein>
<name>A0A396HG29_MEDTR</name>
<evidence type="ECO:0000313" key="2">
    <source>
        <dbReference type="Proteomes" id="UP000265566"/>
    </source>
</evidence>
<accession>A0A396HG29</accession>
<dbReference type="Proteomes" id="UP000265566">
    <property type="component" value="Chromosome 6"/>
</dbReference>
<gene>
    <name evidence="1" type="ORF">MtrunA17_Chr6g0478921</name>
</gene>